<dbReference type="Pfam" id="PF00672">
    <property type="entry name" value="HAMP"/>
    <property type="match status" value="1"/>
</dbReference>
<reference evidence="5 6" key="1">
    <citation type="submission" date="2016-10" db="EMBL/GenBank/DDBJ databases">
        <authorList>
            <person name="de Groot N.N."/>
        </authorList>
    </citation>
    <scope>NUCLEOTIDE SEQUENCE [LARGE SCALE GENOMIC DNA]</scope>
    <source>
        <strain evidence="5 6">CGMCC 1.7059</strain>
    </source>
</reference>
<dbReference type="Proteomes" id="UP000199675">
    <property type="component" value="Unassembled WGS sequence"/>
</dbReference>
<proteinExistence type="inferred from homology"/>
<protein>
    <submittedName>
        <fullName evidence="5">HAMP domain-containing protein</fullName>
    </submittedName>
</protein>
<gene>
    <name evidence="5" type="ORF">SAMN04487960_10776</name>
</gene>
<dbReference type="CDD" id="cd06225">
    <property type="entry name" value="HAMP"/>
    <property type="match status" value="1"/>
</dbReference>
<dbReference type="InterPro" id="IPR003660">
    <property type="entry name" value="HAMP_dom"/>
</dbReference>
<dbReference type="PANTHER" id="PTHR32089">
    <property type="entry name" value="METHYL-ACCEPTING CHEMOTAXIS PROTEIN MCPB"/>
    <property type="match status" value="1"/>
</dbReference>
<evidence type="ECO:0000256" key="1">
    <source>
        <dbReference type="ARBA" id="ARBA00022500"/>
    </source>
</evidence>
<dbReference type="EMBL" id="FNNE01000007">
    <property type="protein sequence ID" value="SDX21122.1"/>
    <property type="molecule type" value="Genomic_DNA"/>
</dbReference>
<evidence type="ECO:0000256" key="3">
    <source>
        <dbReference type="SAM" id="Phobius"/>
    </source>
</evidence>
<feature type="domain" description="HAMP" evidence="4">
    <location>
        <begin position="212"/>
        <end position="264"/>
    </location>
</feature>
<dbReference type="STRING" id="488533.SAMN04487960_10776"/>
<keyword evidence="1" id="KW-0145">Chemotaxis</keyword>
<dbReference type="GO" id="GO:0006935">
    <property type="term" value="P:chemotaxis"/>
    <property type="evidence" value="ECO:0007669"/>
    <property type="project" value="UniProtKB-KW"/>
</dbReference>
<dbReference type="AlphaFoldDB" id="A0A1H2ZU48"/>
<dbReference type="PROSITE" id="PS50885">
    <property type="entry name" value="HAMP"/>
    <property type="match status" value="1"/>
</dbReference>
<evidence type="ECO:0000313" key="5">
    <source>
        <dbReference type="EMBL" id="SDX21122.1"/>
    </source>
</evidence>
<name>A0A1H2ZU48_9GAMM</name>
<evidence type="ECO:0000259" key="4">
    <source>
        <dbReference type="PROSITE" id="PS50885"/>
    </source>
</evidence>
<sequence>MNWYNRSILNRVLTIIVAVNLVFAVIAAFYIANSMQSRDRYDHLTGVEMVAALETQDLLISFKTQVQEWKNVLIRGADAEQLDKYWSRFQQRETDIQSGLDALIPRIGNEQAADLLRKFQRAHQTMGSAYRQGYQTFVDAGMDTNAGDRAVAGIDREPAKLIDEAVQAIRSEALAHSESLSEQVAASSFRMGSILLVAIIAGTVACLLVLMRAIIRPTQTIIGQLQNLGNGDLSDPVTLVREDELGQLADAARRLHEFLAGTSTQMTATAHQLKETRDIISVNANQVSAESEQAHLRIDQIATAMNEMSATAQDVASHAVSVASQVQETSDQTRDADGQINNAMDSMNRLAEQIRTSSETVNQPARA</sequence>
<dbReference type="PANTHER" id="PTHR32089:SF120">
    <property type="entry name" value="METHYL-ACCEPTING CHEMOTAXIS PROTEIN TLPQ"/>
    <property type="match status" value="1"/>
</dbReference>
<keyword evidence="3" id="KW-1133">Transmembrane helix</keyword>
<feature type="transmembrane region" description="Helical" evidence="3">
    <location>
        <begin position="194"/>
        <end position="215"/>
    </location>
</feature>
<dbReference type="Gene3D" id="1.10.287.950">
    <property type="entry name" value="Methyl-accepting chemotaxis protein"/>
    <property type="match status" value="1"/>
</dbReference>
<dbReference type="GO" id="GO:0007165">
    <property type="term" value="P:signal transduction"/>
    <property type="evidence" value="ECO:0007669"/>
    <property type="project" value="InterPro"/>
</dbReference>
<evidence type="ECO:0000256" key="2">
    <source>
        <dbReference type="ARBA" id="ARBA00029447"/>
    </source>
</evidence>
<keyword evidence="3" id="KW-0812">Transmembrane</keyword>
<dbReference type="GO" id="GO:0016020">
    <property type="term" value="C:membrane"/>
    <property type="evidence" value="ECO:0007669"/>
    <property type="project" value="InterPro"/>
</dbReference>
<dbReference type="SUPFAM" id="SSF58104">
    <property type="entry name" value="Methyl-accepting chemotaxis protein (MCP) signaling domain"/>
    <property type="match status" value="1"/>
</dbReference>
<keyword evidence="6" id="KW-1185">Reference proteome</keyword>
<feature type="transmembrane region" description="Helical" evidence="3">
    <location>
        <begin position="12"/>
        <end position="32"/>
    </location>
</feature>
<organism evidence="5 6">
    <name type="scientific">Marinobacter mobilis</name>
    <dbReference type="NCBI Taxonomy" id="488533"/>
    <lineage>
        <taxon>Bacteria</taxon>
        <taxon>Pseudomonadati</taxon>
        <taxon>Pseudomonadota</taxon>
        <taxon>Gammaproteobacteria</taxon>
        <taxon>Pseudomonadales</taxon>
        <taxon>Marinobacteraceae</taxon>
        <taxon>Marinobacter</taxon>
    </lineage>
</organism>
<evidence type="ECO:0000313" key="6">
    <source>
        <dbReference type="Proteomes" id="UP000199675"/>
    </source>
</evidence>
<comment type="similarity">
    <text evidence="2">Belongs to the methyl-accepting chemotaxis (MCP) protein family.</text>
</comment>
<keyword evidence="3" id="KW-0472">Membrane</keyword>
<accession>A0A1H2ZU48</accession>